<dbReference type="RefSeq" id="WP_007320854.1">
    <property type="nucleotide sequence ID" value="NZ_BAEE01000021.1"/>
</dbReference>
<evidence type="ECO:0008006" key="4">
    <source>
        <dbReference type="Google" id="ProtNLM"/>
    </source>
</evidence>
<dbReference type="Proteomes" id="UP000035088">
    <property type="component" value="Unassembled WGS sequence"/>
</dbReference>
<proteinExistence type="predicted"/>
<evidence type="ECO:0000313" key="2">
    <source>
        <dbReference type="EMBL" id="GAB08777.1"/>
    </source>
</evidence>
<accession>G7GYV2</accession>
<dbReference type="Gene3D" id="2.60.40.1650">
    <property type="entry name" value="Porin MspA (Ig-like beta-sandwich domain)"/>
    <property type="match status" value="2"/>
</dbReference>
<dbReference type="InterPro" id="IPR015286">
    <property type="entry name" value="Porin_fam_mycobact-type"/>
</dbReference>
<feature type="signal peptide" evidence="1">
    <location>
        <begin position="1"/>
        <end position="32"/>
    </location>
</feature>
<sequence length="216" mass="22980">MIKKMKRASVLALVVASAASVGMTLVAPAAQADRRVVLPKQTQRYTMGDGTVVTFNRVRERATINPSMGGTPLHRNAWVSGKFVVHTSKKVGKIEITPGYIVGCQVNLGGATGQGGADSFADGVADVGGEVELGPGEAKAISIVDAEKADDFGNEKHEEKIEYEDTRRASLAYTNSQISLRGCAGYAQARSFATVLIETEFAMQTMSFYGRPFSIG</sequence>
<keyword evidence="3" id="KW-1185">Reference proteome</keyword>
<keyword evidence="1" id="KW-0732">Signal</keyword>
<feature type="chain" id="PRO_5003495637" description="MspA family protein" evidence="1">
    <location>
        <begin position="33"/>
        <end position="216"/>
    </location>
</feature>
<comment type="caution">
    <text evidence="2">The sequence shown here is derived from an EMBL/GenBank/DDBJ whole genome shotgun (WGS) entry which is preliminary data.</text>
</comment>
<organism evidence="2 3">
    <name type="scientific">Gordonia araii NBRC 100433</name>
    <dbReference type="NCBI Taxonomy" id="1073574"/>
    <lineage>
        <taxon>Bacteria</taxon>
        <taxon>Bacillati</taxon>
        <taxon>Actinomycetota</taxon>
        <taxon>Actinomycetes</taxon>
        <taxon>Mycobacteriales</taxon>
        <taxon>Gordoniaceae</taxon>
        <taxon>Gordonia</taxon>
    </lineage>
</organism>
<dbReference type="Pfam" id="PF09203">
    <property type="entry name" value="MspA"/>
    <property type="match status" value="1"/>
</dbReference>
<dbReference type="EMBL" id="BAEE01000021">
    <property type="protein sequence ID" value="GAB08777.1"/>
    <property type="molecule type" value="Genomic_DNA"/>
</dbReference>
<reference evidence="2 3" key="1">
    <citation type="submission" date="2011-11" db="EMBL/GenBank/DDBJ databases">
        <title>Whole genome shotgun sequence of Gordonia araii NBRC 100433.</title>
        <authorList>
            <person name="Yoshida Y."/>
            <person name="Hosoyama A."/>
            <person name="Tsuchikane K."/>
            <person name="Katsumata H."/>
            <person name="Yamazaki S."/>
            <person name="Fujita N."/>
        </authorList>
    </citation>
    <scope>NUCLEOTIDE SEQUENCE [LARGE SCALE GENOMIC DNA]</scope>
    <source>
        <strain evidence="2 3">NBRC 100433</strain>
    </source>
</reference>
<dbReference type="OrthoDB" id="4540215at2"/>
<evidence type="ECO:0000313" key="3">
    <source>
        <dbReference type="Proteomes" id="UP000035088"/>
    </source>
</evidence>
<dbReference type="AlphaFoldDB" id="G7GYV2"/>
<evidence type="ECO:0000256" key="1">
    <source>
        <dbReference type="SAM" id="SignalP"/>
    </source>
</evidence>
<name>G7GYV2_9ACTN</name>
<gene>
    <name evidence="2" type="ORF">GOARA_021_00140</name>
</gene>
<protein>
    <recommendedName>
        <fullName evidence="4">MspA family protein</fullName>
    </recommendedName>
</protein>